<evidence type="ECO:0000256" key="8">
    <source>
        <dbReference type="ARBA" id="ARBA00037868"/>
    </source>
</evidence>
<dbReference type="FunFam" id="3.10.20.90:FF:000149">
    <property type="entry name" value="microtubule-associated proteins 1A/1B light chain 3C"/>
    <property type="match status" value="1"/>
</dbReference>
<dbReference type="GO" id="GO:0031410">
    <property type="term" value="C:cytoplasmic vesicle"/>
    <property type="evidence" value="ECO:0007669"/>
    <property type="project" value="UniProtKB-KW"/>
</dbReference>
<evidence type="ECO:0000313" key="12">
    <source>
        <dbReference type="Proteomes" id="UP000192578"/>
    </source>
</evidence>
<keyword evidence="3" id="KW-0963">Cytoplasm</keyword>
<dbReference type="GO" id="GO:0005776">
    <property type="term" value="C:autophagosome"/>
    <property type="evidence" value="ECO:0007669"/>
    <property type="project" value="UniProtKB-SubCell"/>
</dbReference>
<evidence type="ECO:0000313" key="11">
    <source>
        <dbReference type="EMBL" id="OQV24718.1"/>
    </source>
</evidence>
<keyword evidence="12" id="KW-1185">Reference proteome</keyword>
<dbReference type="OrthoDB" id="6738456at2759"/>
<evidence type="ECO:0000256" key="1">
    <source>
        <dbReference type="ARBA" id="ARBA00004419"/>
    </source>
</evidence>
<dbReference type="GO" id="GO:0012505">
    <property type="term" value="C:endomembrane system"/>
    <property type="evidence" value="ECO:0007669"/>
    <property type="project" value="UniProtKB-SubCell"/>
</dbReference>
<evidence type="ECO:0000256" key="5">
    <source>
        <dbReference type="ARBA" id="ARBA00023136"/>
    </source>
</evidence>
<name>A0A1W0XBE5_HYPEX</name>
<protein>
    <submittedName>
        <fullName evidence="11">Microtubule-associated proteins 1A/1B light chain 3C</fullName>
    </submittedName>
</protein>
<evidence type="ECO:0000256" key="4">
    <source>
        <dbReference type="ARBA" id="ARBA00023006"/>
    </source>
</evidence>
<keyword evidence="7" id="KW-0968">Cytoplasmic vesicle</keyword>
<sequence length="137" mass="16015">MSPAFKERICSSNKSKSAIPHSTFKCRKSLELRKEEMKNIRRDHPMKIPVIVERFHKETSLPQLEKEKYLVPAEVTMSQFVSIIRTRMALTSSQAFYLIINNKSMACMSKSMGEIYREERDDDGFLYMVYASQEMFG</sequence>
<dbReference type="EMBL" id="MTYJ01000005">
    <property type="protein sequence ID" value="OQV24718.1"/>
    <property type="molecule type" value="Genomic_DNA"/>
</dbReference>
<dbReference type="InterPro" id="IPR004241">
    <property type="entry name" value="Atg8-like"/>
</dbReference>
<feature type="lipid moiety-binding region" description="Phosphatidylserine amidated glycine; alternate" evidence="9">
    <location>
        <position position="137"/>
    </location>
</feature>
<evidence type="ECO:0000256" key="9">
    <source>
        <dbReference type="PIRSR" id="PIRSR604241-50"/>
    </source>
</evidence>
<gene>
    <name evidence="11" type="ORF">BV898_01310</name>
</gene>
<dbReference type="Proteomes" id="UP000192578">
    <property type="component" value="Unassembled WGS sequence"/>
</dbReference>
<evidence type="ECO:0000256" key="10">
    <source>
        <dbReference type="RuleBase" id="RU004384"/>
    </source>
</evidence>
<dbReference type="GO" id="GO:0016236">
    <property type="term" value="P:macroautophagy"/>
    <property type="evidence" value="ECO:0007669"/>
    <property type="project" value="UniProtKB-ARBA"/>
</dbReference>
<evidence type="ECO:0000256" key="3">
    <source>
        <dbReference type="ARBA" id="ARBA00022490"/>
    </source>
</evidence>
<organism evidence="11 12">
    <name type="scientific">Hypsibius exemplaris</name>
    <name type="common">Freshwater tardigrade</name>
    <dbReference type="NCBI Taxonomy" id="2072580"/>
    <lineage>
        <taxon>Eukaryota</taxon>
        <taxon>Metazoa</taxon>
        <taxon>Ecdysozoa</taxon>
        <taxon>Tardigrada</taxon>
        <taxon>Eutardigrada</taxon>
        <taxon>Parachela</taxon>
        <taxon>Hypsibioidea</taxon>
        <taxon>Hypsibiidae</taxon>
        <taxon>Hypsibius</taxon>
    </lineage>
</organism>
<evidence type="ECO:0000256" key="6">
    <source>
        <dbReference type="ARBA" id="ARBA00023288"/>
    </source>
</evidence>
<dbReference type="Gene3D" id="3.10.20.90">
    <property type="entry name" value="Phosphatidylinositol 3-kinase Catalytic Subunit, Chain A, domain 1"/>
    <property type="match status" value="1"/>
</dbReference>
<comment type="subcellular location">
    <subcellularLocation>
        <location evidence="1">Cytoplasmic vesicle</location>
        <location evidence="1">Autophagosome</location>
    </subcellularLocation>
    <subcellularLocation>
        <location evidence="8">Endomembrane system</location>
        <topology evidence="8">Lipid-anchor</topology>
    </subcellularLocation>
</comment>
<keyword evidence="4 10" id="KW-0072">Autophagy</keyword>
<dbReference type="GO" id="GO:0006950">
    <property type="term" value="P:response to stress"/>
    <property type="evidence" value="ECO:0007669"/>
    <property type="project" value="UniProtKB-ARBA"/>
</dbReference>
<dbReference type="Pfam" id="PF02991">
    <property type="entry name" value="ATG8"/>
    <property type="match status" value="1"/>
</dbReference>
<dbReference type="SUPFAM" id="SSF54236">
    <property type="entry name" value="Ubiquitin-like"/>
    <property type="match status" value="1"/>
</dbReference>
<evidence type="ECO:0000256" key="7">
    <source>
        <dbReference type="ARBA" id="ARBA00023329"/>
    </source>
</evidence>
<comment type="caution">
    <text evidence="11">The sequence shown here is derived from an EMBL/GenBank/DDBJ whole genome shotgun (WGS) entry which is preliminary data.</text>
</comment>
<evidence type="ECO:0000256" key="2">
    <source>
        <dbReference type="ARBA" id="ARBA00007293"/>
    </source>
</evidence>
<dbReference type="PANTHER" id="PTHR10969">
    <property type="entry name" value="MICROTUBULE-ASSOCIATED PROTEINS 1A/1B LIGHT CHAIN 3-RELATED"/>
    <property type="match status" value="1"/>
</dbReference>
<proteinExistence type="inferred from homology"/>
<dbReference type="InterPro" id="IPR029071">
    <property type="entry name" value="Ubiquitin-like_domsf"/>
</dbReference>
<comment type="similarity">
    <text evidence="2 10">Belongs to the ATG8 family.</text>
</comment>
<keyword evidence="5" id="KW-0472">Membrane</keyword>
<accession>A0A1W0XBE5</accession>
<keyword evidence="6 9" id="KW-0449">Lipoprotein</keyword>
<dbReference type="AlphaFoldDB" id="A0A1W0XBE5"/>
<reference evidence="12" key="1">
    <citation type="submission" date="2017-01" db="EMBL/GenBank/DDBJ databases">
        <title>Comparative genomics of anhydrobiosis in the tardigrade Hypsibius dujardini.</title>
        <authorList>
            <person name="Yoshida Y."/>
            <person name="Koutsovoulos G."/>
            <person name="Laetsch D."/>
            <person name="Stevens L."/>
            <person name="Kumar S."/>
            <person name="Horikawa D."/>
            <person name="Ishino K."/>
            <person name="Komine S."/>
            <person name="Tomita M."/>
            <person name="Blaxter M."/>
            <person name="Arakawa K."/>
        </authorList>
    </citation>
    <scope>NUCLEOTIDE SEQUENCE [LARGE SCALE GENOMIC DNA]</scope>
    <source>
        <strain evidence="12">Z151</strain>
    </source>
</reference>